<gene>
    <name evidence="2" type="ORF">FHX71_000744</name>
</gene>
<keyword evidence="3" id="KW-1185">Reference proteome</keyword>
<evidence type="ECO:0000313" key="3">
    <source>
        <dbReference type="Proteomes" id="UP000540568"/>
    </source>
</evidence>
<evidence type="ECO:0000256" key="1">
    <source>
        <dbReference type="SAM" id="MobiDB-lite"/>
    </source>
</evidence>
<name>A0A7W3PCR5_9MICO</name>
<evidence type="ECO:0000313" key="2">
    <source>
        <dbReference type="EMBL" id="MBA8806802.1"/>
    </source>
</evidence>
<dbReference type="Proteomes" id="UP000540568">
    <property type="component" value="Unassembled WGS sequence"/>
</dbReference>
<dbReference type="RefSeq" id="WP_182614479.1">
    <property type="nucleotide sequence ID" value="NZ_BAAATF010000002.1"/>
</dbReference>
<feature type="region of interest" description="Disordered" evidence="1">
    <location>
        <begin position="1"/>
        <end position="20"/>
    </location>
</feature>
<comment type="caution">
    <text evidence="2">The sequence shown here is derived from an EMBL/GenBank/DDBJ whole genome shotgun (WGS) entry which is preliminary data.</text>
</comment>
<proteinExistence type="predicted"/>
<reference evidence="2 3" key="1">
    <citation type="submission" date="2020-07" db="EMBL/GenBank/DDBJ databases">
        <title>Sequencing the genomes of 1000 actinobacteria strains.</title>
        <authorList>
            <person name="Klenk H.-P."/>
        </authorList>
    </citation>
    <scope>NUCLEOTIDE SEQUENCE [LARGE SCALE GENOMIC DNA]</scope>
    <source>
        <strain evidence="2 3">DSM 44121</strain>
    </source>
</reference>
<organism evidence="2 3">
    <name type="scientific">Promicromonospora sukumoe</name>
    <dbReference type="NCBI Taxonomy" id="88382"/>
    <lineage>
        <taxon>Bacteria</taxon>
        <taxon>Bacillati</taxon>
        <taxon>Actinomycetota</taxon>
        <taxon>Actinomycetes</taxon>
        <taxon>Micrococcales</taxon>
        <taxon>Promicromonosporaceae</taxon>
        <taxon>Promicromonospora</taxon>
    </lineage>
</organism>
<sequence>MAGWQLAAGHPALPPEDLGDLTDEVAAGDLAGKEPHDDVLTLPDEPVLPVRVLPYLALGAVELLRVDLDDQPAPATQVPGEIGATQEAAPLVEEVPLQVVRCDPGVVAAEPCVALGRGLGSPVGQR</sequence>
<dbReference type="AlphaFoldDB" id="A0A7W3PCR5"/>
<protein>
    <submittedName>
        <fullName evidence="2">Uncharacterized protein</fullName>
    </submittedName>
</protein>
<dbReference type="EMBL" id="JACGWV010000001">
    <property type="protein sequence ID" value="MBA8806802.1"/>
    <property type="molecule type" value="Genomic_DNA"/>
</dbReference>
<accession>A0A7W3PCR5</accession>